<dbReference type="GO" id="GO:0015288">
    <property type="term" value="F:porin activity"/>
    <property type="evidence" value="ECO:0007669"/>
    <property type="project" value="TreeGrafter"/>
</dbReference>
<comment type="subcellular location">
    <subcellularLocation>
        <location evidence="1">Cell outer membrane</location>
    </subcellularLocation>
</comment>
<dbReference type="GO" id="GO:0015562">
    <property type="term" value="F:efflux transmembrane transporter activity"/>
    <property type="evidence" value="ECO:0007669"/>
    <property type="project" value="TreeGrafter"/>
</dbReference>
<dbReference type="KEGG" id="dpr:Despr_1956"/>
<dbReference type="PANTHER" id="PTHR30026">
    <property type="entry name" value="OUTER MEMBRANE PROTEIN TOLC"/>
    <property type="match status" value="1"/>
</dbReference>
<gene>
    <name evidence="7" type="ordered locus">Despr_1956</name>
</gene>
<protein>
    <submittedName>
        <fullName evidence="7">Outer membrane protein-like protein</fullName>
    </submittedName>
</protein>
<dbReference type="GO" id="GO:0009279">
    <property type="term" value="C:cell outer membrane"/>
    <property type="evidence" value="ECO:0007669"/>
    <property type="project" value="UniProtKB-SubCell"/>
</dbReference>
<dbReference type="Gene3D" id="1.20.1600.10">
    <property type="entry name" value="Outer membrane efflux proteins (OEP)"/>
    <property type="match status" value="1"/>
</dbReference>
<dbReference type="SUPFAM" id="SSF56954">
    <property type="entry name" value="Outer membrane efflux proteins (OEP)"/>
    <property type="match status" value="1"/>
</dbReference>
<dbReference type="RefSeq" id="WP_015724644.1">
    <property type="nucleotide sequence ID" value="NC_014972.1"/>
</dbReference>
<dbReference type="GO" id="GO:1990281">
    <property type="term" value="C:efflux pump complex"/>
    <property type="evidence" value="ECO:0007669"/>
    <property type="project" value="TreeGrafter"/>
</dbReference>
<reference evidence="7 8" key="1">
    <citation type="journal article" date="2011" name="Stand. Genomic Sci.">
        <title>Complete genome sequence of Desulfobulbus propionicus type strain (1pr3).</title>
        <authorList>
            <person name="Pagani I."/>
            <person name="Lapidus A."/>
            <person name="Nolan M."/>
            <person name="Lucas S."/>
            <person name="Hammon N."/>
            <person name="Deshpande S."/>
            <person name="Cheng J.F."/>
            <person name="Chertkov O."/>
            <person name="Davenport K."/>
            <person name="Tapia R."/>
            <person name="Han C."/>
            <person name="Goodwin L."/>
            <person name="Pitluck S."/>
            <person name="Liolios K."/>
            <person name="Mavromatis K."/>
            <person name="Ivanova N."/>
            <person name="Mikhailova N."/>
            <person name="Pati A."/>
            <person name="Chen A."/>
            <person name="Palaniappan K."/>
            <person name="Land M."/>
            <person name="Hauser L."/>
            <person name="Chang Y.J."/>
            <person name="Jeffries C.D."/>
            <person name="Detter J.C."/>
            <person name="Brambilla E."/>
            <person name="Kannan K.P."/>
            <person name="Djao O.D."/>
            <person name="Rohde M."/>
            <person name="Pukall R."/>
            <person name="Spring S."/>
            <person name="Goker M."/>
            <person name="Sikorski J."/>
            <person name="Woyke T."/>
            <person name="Bristow J."/>
            <person name="Eisen J.A."/>
            <person name="Markowitz V."/>
            <person name="Hugenholtz P."/>
            <person name="Kyrpides N.C."/>
            <person name="Klenk H.P."/>
        </authorList>
    </citation>
    <scope>NUCLEOTIDE SEQUENCE [LARGE SCALE GENOMIC DNA]</scope>
    <source>
        <strain evidence="8">ATCC 33891 / DSM 2032 / 1pr3</strain>
    </source>
</reference>
<evidence type="ECO:0000256" key="5">
    <source>
        <dbReference type="ARBA" id="ARBA00023237"/>
    </source>
</evidence>
<evidence type="ECO:0000256" key="6">
    <source>
        <dbReference type="SAM" id="MobiDB-lite"/>
    </source>
</evidence>
<evidence type="ECO:0000256" key="4">
    <source>
        <dbReference type="ARBA" id="ARBA00023136"/>
    </source>
</evidence>
<keyword evidence="2" id="KW-1134">Transmembrane beta strand</keyword>
<feature type="compositionally biased region" description="Basic and acidic residues" evidence="6">
    <location>
        <begin position="436"/>
        <end position="453"/>
    </location>
</feature>
<name>A0A7U3YMH0_DESPD</name>
<dbReference type="InterPro" id="IPR051906">
    <property type="entry name" value="TolC-like"/>
</dbReference>
<accession>A0A7U3YMH0</accession>
<dbReference type="EMBL" id="CP002364">
    <property type="protein sequence ID" value="ADW18104.1"/>
    <property type="molecule type" value="Genomic_DNA"/>
</dbReference>
<keyword evidence="8" id="KW-1185">Reference proteome</keyword>
<keyword evidence="5" id="KW-0998">Cell outer membrane</keyword>
<evidence type="ECO:0000313" key="8">
    <source>
        <dbReference type="Proteomes" id="UP000006365"/>
    </source>
</evidence>
<evidence type="ECO:0000313" key="7">
    <source>
        <dbReference type="EMBL" id="ADW18104.1"/>
    </source>
</evidence>
<feature type="region of interest" description="Disordered" evidence="6">
    <location>
        <begin position="434"/>
        <end position="453"/>
    </location>
</feature>
<evidence type="ECO:0000256" key="2">
    <source>
        <dbReference type="ARBA" id="ARBA00022452"/>
    </source>
</evidence>
<keyword evidence="3" id="KW-0812">Transmembrane</keyword>
<evidence type="ECO:0000256" key="1">
    <source>
        <dbReference type="ARBA" id="ARBA00004442"/>
    </source>
</evidence>
<dbReference type="Proteomes" id="UP000006365">
    <property type="component" value="Chromosome"/>
</dbReference>
<evidence type="ECO:0000256" key="3">
    <source>
        <dbReference type="ARBA" id="ARBA00022692"/>
    </source>
</evidence>
<dbReference type="PANTHER" id="PTHR30026:SF20">
    <property type="entry name" value="OUTER MEMBRANE PROTEIN TOLC"/>
    <property type="match status" value="1"/>
</dbReference>
<sequence length="734" mass="82244">MRVPMMFRAPLACRPAVTLLVLLVFLLCPVRLLAGTAESVHGLDELEGGLIRADEVQIAAADLEAGQAQLDQRQSEQGWKLFAGAGTGLTEDAALSGDDRRYTTYDVRAGLRRPLLGRADAERREVVEAQTSVREKEQQVRLARLQSLALLRQAYVTYWAAQEKQRLGQTFLAGEAKQRQLLTRRQQAGYLLEADRLEFLSSFDLVRRNQETLRVTQQTALHTIQRLTGISLPFIAQTPRFARPKDDLADLPRRAMDDFPAVALLRERLRGLEQQIPLTSHAGTSAHFDLYTAAGVDDGDKEPEYSLGVNFAVELPLGTIARNDNAAQRSAQTLAAKCRRELALERDNVRLRVEEAQALYRASRADLGFAGQRLQAAGQRVKENKLRIAMEGDTLEQLQQSRYAYYQASLDAVDAQARQYGQLITLLAHTPLAAQRQEDRRPREEGSPVEKIDPRLLGEVSAAGTEKQVVEAESPLAGRGVNTLYVWRSDRFRQQEQADSAFVPALRKTGVERLLLSLDQRQIDSLATPEARAIFSSWIERLHGQGITVELLLGEPSWILAQHRPRLVEIVASLADLPFAGLHLDLEIDQLDERHRRDTKMLTEWAATVEAARRASPWPVGVSLHPRTLKPNGKKKELGAMLDRLQVTEVVLMIYAANPQRVAEVATPILQAFPRQRFSVAQSVEPELSTEESHYQAGRAQFTARMTRLAQLLAAPNFHGLVVQDWSRWQEMQP</sequence>
<keyword evidence="4" id="KW-0472">Membrane</keyword>
<proteinExistence type="predicted"/>
<dbReference type="AlphaFoldDB" id="A0A7U3YMH0"/>
<organism evidence="7 8">
    <name type="scientific">Desulfobulbus propionicus (strain ATCC 33891 / DSM 2032 / VKM B-1956 / 1pr3)</name>
    <dbReference type="NCBI Taxonomy" id="577650"/>
    <lineage>
        <taxon>Bacteria</taxon>
        <taxon>Pseudomonadati</taxon>
        <taxon>Thermodesulfobacteriota</taxon>
        <taxon>Desulfobulbia</taxon>
        <taxon>Desulfobulbales</taxon>
        <taxon>Desulfobulbaceae</taxon>
        <taxon>Desulfobulbus</taxon>
    </lineage>
</organism>